<feature type="signal peptide" evidence="1">
    <location>
        <begin position="1"/>
        <end position="23"/>
    </location>
</feature>
<dbReference type="AlphaFoldDB" id="A0A246G8T1"/>
<name>A0A246G8T1_9FLAO</name>
<dbReference type="Pfam" id="PF10677">
    <property type="entry name" value="DUF2490"/>
    <property type="match status" value="1"/>
</dbReference>
<evidence type="ECO:0000313" key="2">
    <source>
        <dbReference type="EMBL" id="OWP75490.1"/>
    </source>
</evidence>
<accession>A0A246G8T1</accession>
<feature type="chain" id="PRO_5013145655" description="DUF2490 domain-containing protein" evidence="1">
    <location>
        <begin position="24"/>
        <end position="253"/>
    </location>
</feature>
<sequence>MKKNIKSSLFLLVLLSLYNNVFGQVINHNNDIWLHYLGKNMVGKKLSLTLEGSLIFANGFDQKQQYFIRPSVDYQFTKEISASIGYTHHEFFVYGDVPLNRVVTPEDNVWIQGVFSCAKNNFRFTHRLRDESRWVGVATKNEAGDFAITNKDYRNRLRYMYLVNYTLTKNGDKPKLFAFLGDEVFMNIGVKDAKTFLQQNRVITGLGYNLNSQHQIQLSYIHQNLWNLGNTIQENNPTLRISYITNLNWAKKN</sequence>
<gene>
    <name evidence="2" type="ORF">BWK62_11980</name>
</gene>
<dbReference type="EMBL" id="MTCY01000040">
    <property type="protein sequence ID" value="OWP75490.1"/>
    <property type="molecule type" value="Genomic_DNA"/>
</dbReference>
<protein>
    <recommendedName>
        <fullName evidence="4">DUF2490 domain-containing protein</fullName>
    </recommendedName>
</protein>
<organism evidence="2 3">
    <name type="scientific">Flavobacterium columnare</name>
    <dbReference type="NCBI Taxonomy" id="996"/>
    <lineage>
        <taxon>Bacteria</taxon>
        <taxon>Pseudomonadati</taxon>
        <taxon>Bacteroidota</taxon>
        <taxon>Flavobacteriia</taxon>
        <taxon>Flavobacteriales</taxon>
        <taxon>Flavobacteriaceae</taxon>
        <taxon>Flavobacterium</taxon>
    </lineage>
</organism>
<dbReference type="InterPro" id="IPR019619">
    <property type="entry name" value="DUF2490"/>
</dbReference>
<dbReference type="Proteomes" id="UP000198034">
    <property type="component" value="Unassembled WGS sequence"/>
</dbReference>
<dbReference type="OrthoDB" id="1118734at2"/>
<evidence type="ECO:0000313" key="3">
    <source>
        <dbReference type="Proteomes" id="UP000198034"/>
    </source>
</evidence>
<reference evidence="2 3" key="1">
    <citation type="journal article" date="2017" name="Infect. Genet. Evol.">
        <title>Comparative genome analysis of fish pathogen Flavobacterium columnare reveals extensive sequence diversity within the species.</title>
        <authorList>
            <person name="Kayansamruaj P."/>
            <person name="Dong H.T."/>
            <person name="Hirono I."/>
            <person name="Kondo H."/>
            <person name="Senapin S."/>
            <person name="Rodkhum C."/>
        </authorList>
    </citation>
    <scope>NUCLEOTIDE SEQUENCE [LARGE SCALE GENOMIC DNA]</scope>
    <source>
        <strain evidence="2 3">1214</strain>
    </source>
</reference>
<evidence type="ECO:0000256" key="1">
    <source>
        <dbReference type="SAM" id="SignalP"/>
    </source>
</evidence>
<proteinExistence type="predicted"/>
<comment type="caution">
    <text evidence="2">The sequence shown here is derived from an EMBL/GenBank/DDBJ whole genome shotgun (WGS) entry which is preliminary data.</text>
</comment>
<evidence type="ECO:0008006" key="4">
    <source>
        <dbReference type="Google" id="ProtNLM"/>
    </source>
</evidence>
<keyword evidence="1" id="KW-0732">Signal</keyword>